<dbReference type="VEuPathDB" id="TrichDB:TVAG_367640"/>
<sequence length="732" mass="85706">MESNIFELVKQLLNAKQGNVEEIQWKILEFEAKELFDAFLICNEKNVALMLFFAMKNTDKFNRFISEMNFQDIFSIIENLYEKISPEADDQDPIIMLIDYIISLSVSFFQTQLQQIINFISQDSSFIDKSILTSAVLLQSLDVKKIPFSIRKFFKEFENHIFETFKSNNKDINFNVYCFYIYTISTKFPILLNIEDFSFIFATNLIESHPNDLQKYLDMISYIIIAKYNNAFEFLDFLLPFYNSAISIDKNISLNSIMIIAEHENSLKQFNENLHEDYQQNKEEIYNISTNIFMNFCKDDILLYENYFTYLMNVDLDFMFERTSELFQNYINEGKIAEVYQIFINIPRNQQFFDFIFRNQETFISFICSNEFVIEENCSLLKNYPELIIDENIISNIIQTCNIPLIIDLFESISSNRLFNSSESIRQICNSFIELISQPIQVSVESVDLMLSYLIDIVPDYVPDIIENLVNLIFENQNLVYSIESIINKFSFDNQEIYDQFIQYLFNSCEQSPQILNCFASIVKRCEIISDETVEFIINMIHNFLEVDCAKTANLITCFSLNFREKTKEIGEEVFLHISSYFSPDGYDIKAMADMISAVYSIEEAEEPFLEKISQSLLKMKDCSATYAINVGYALMVAAATYFAQETASKDLYFENLISYLQKCQLIEDDINELIDLYIQTAKTIIVFAKFLNQGQKRLILKKNIIQILKEGIQFQKSNQICEKALNSLQTN</sequence>
<dbReference type="Proteomes" id="UP000001542">
    <property type="component" value="Unassembled WGS sequence"/>
</dbReference>
<proteinExistence type="predicted"/>
<dbReference type="InParanoid" id="A2F5R8"/>
<protein>
    <submittedName>
        <fullName evidence="1">Uncharacterized protein</fullName>
    </submittedName>
</protein>
<dbReference type="EMBL" id="DS113626">
    <property type="protein sequence ID" value="EAX99768.1"/>
    <property type="molecule type" value="Genomic_DNA"/>
</dbReference>
<dbReference type="RefSeq" id="XP_001312698.1">
    <property type="nucleotide sequence ID" value="XM_001312697.1"/>
</dbReference>
<evidence type="ECO:0000313" key="2">
    <source>
        <dbReference type="Proteomes" id="UP000001542"/>
    </source>
</evidence>
<name>A2F5R8_TRIV3</name>
<accession>A2F5R8</accession>
<reference evidence="1" key="1">
    <citation type="submission" date="2006-10" db="EMBL/GenBank/DDBJ databases">
        <authorList>
            <person name="Amadeo P."/>
            <person name="Zhao Q."/>
            <person name="Wortman J."/>
            <person name="Fraser-Liggett C."/>
            <person name="Carlton J."/>
        </authorList>
    </citation>
    <scope>NUCLEOTIDE SEQUENCE</scope>
    <source>
        <strain evidence="1">G3</strain>
    </source>
</reference>
<dbReference type="AlphaFoldDB" id="A2F5R8"/>
<gene>
    <name evidence="1" type="ORF">TVAG_367640</name>
</gene>
<dbReference type="KEGG" id="tva:4757582"/>
<dbReference type="VEuPathDB" id="TrichDB:TVAGG3_0977620"/>
<keyword evidence="2" id="KW-1185">Reference proteome</keyword>
<reference evidence="1" key="2">
    <citation type="journal article" date="2007" name="Science">
        <title>Draft genome sequence of the sexually transmitted pathogen Trichomonas vaginalis.</title>
        <authorList>
            <person name="Carlton J.M."/>
            <person name="Hirt R.P."/>
            <person name="Silva J.C."/>
            <person name="Delcher A.L."/>
            <person name="Schatz M."/>
            <person name="Zhao Q."/>
            <person name="Wortman J.R."/>
            <person name="Bidwell S.L."/>
            <person name="Alsmark U.C.M."/>
            <person name="Besteiro S."/>
            <person name="Sicheritz-Ponten T."/>
            <person name="Noel C.J."/>
            <person name="Dacks J.B."/>
            <person name="Foster P.G."/>
            <person name="Simillion C."/>
            <person name="Van de Peer Y."/>
            <person name="Miranda-Saavedra D."/>
            <person name="Barton G.J."/>
            <person name="Westrop G.D."/>
            <person name="Mueller S."/>
            <person name="Dessi D."/>
            <person name="Fiori P.L."/>
            <person name="Ren Q."/>
            <person name="Paulsen I."/>
            <person name="Zhang H."/>
            <person name="Bastida-Corcuera F.D."/>
            <person name="Simoes-Barbosa A."/>
            <person name="Brown M.T."/>
            <person name="Hayes R.D."/>
            <person name="Mukherjee M."/>
            <person name="Okumura C.Y."/>
            <person name="Schneider R."/>
            <person name="Smith A.J."/>
            <person name="Vanacova S."/>
            <person name="Villalvazo M."/>
            <person name="Haas B.J."/>
            <person name="Pertea M."/>
            <person name="Feldblyum T.V."/>
            <person name="Utterback T.R."/>
            <person name="Shu C.L."/>
            <person name="Osoegawa K."/>
            <person name="de Jong P.J."/>
            <person name="Hrdy I."/>
            <person name="Horvathova L."/>
            <person name="Zubacova Z."/>
            <person name="Dolezal P."/>
            <person name="Malik S.B."/>
            <person name="Logsdon J.M. Jr."/>
            <person name="Henze K."/>
            <person name="Gupta A."/>
            <person name="Wang C.C."/>
            <person name="Dunne R.L."/>
            <person name="Upcroft J.A."/>
            <person name="Upcroft P."/>
            <person name="White O."/>
            <person name="Salzberg S.L."/>
            <person name="Tang P."/>
            <person name="Chiu C.-H."/>
            <person name="Lee Y.-S."/>
            <person name="Embley T.M."/>
            <person name="Coombs G.H."/>
            <person name="Mottram J.C."/>
            <person name="Tachezy J."/>
            <person name="Fraser-Liggett C.M."/>
            <person name="Johnson P.J."/>
        </authorList>
    </citation>
    <scope>NUCLEOTIDE SEQUENCE [LARGE SCALE GENOMIC DNA]</scope>
    <source>
        <strain evidence="1">G3</strain>
    </source>
</reference>
<organism evidence="1 2">
    <name type="scientific">Trichomonas vaginalis (strain ATCC PRA-98 / G3)</name>
    <dbReference type="NCBI Taxonomy" id="412133"/>
    <lineage>
        <taxon>Eukaryota</taxon>
        <taxon>Metamonada</taxon>
        <taxon>Parabasalia</taxon>
        <taxon>Trichomonadida</taxon>
        <taxon>Trichomonadidae</taxon>
        <taxon>Trichomonas</taxon>
    </lineage>
</organism>
<evidence type="ECO:0000313" key="1">
    <source>
        <dbReference type="EMBL" id="EAX99768.1"/>
    </source>
</evidence>